<dbReference type="AlphaFoldDB" id="A0A6J6VU68"/>
<feature type="region of interest" description="Disordered" evidence="1">
    <location>
        <begin position="1"/>
        <end position="30"/>
    </location>
</feature>
<name>A0A6J6VU68_9ZZZZ</name>
<evidence type="ECO:0000313" key="2">
    <source>
        <dbReference type="EMBL" id="CAB4774849.1"/>
    </source>
</evidence>
<reference evidence="2" key="1">
    <citation type="submission" date="2020-05" db="EMBL/GenBank/DDBJ databases">
        <authorList>
            <person name="Chiriac C."/>
            <person name="Salcher M."/>
            <person name="Ghai R."/>
            <person name="Kavagutti S V."/>
        </authorList>
    </citation>
    <scope>NUCLEOTIDE SEQUENCE</scope>
</reference>
<protein>
    <submittedName>
        <fullName evidence="2">Unannotated protein</fullName>
    </submittedName>
</protein>
<organism evidence="2">
    <name type="scientific">freshwater metagenome</name>
    <dbReference type="NCBI Taxonomy" id="449393"/>
    <lineage>
        <taxon>unclassified sequences</taxon>
        <taxon>metagenomes</taxon>
        <taxon>ecological metagenomes</taxon>
    </lineage>
</organism>
<dbReference type="EMBL" id="CAEZYY010000075">
    <property type="protein sequence ID" value="CAB4774849.1"/>
    <property type="molecule type" value="Genomic_DNA"/>
</dbReference>
<accession>A0A6J6VU68</accession>
<sequence>MTEPMLRSTATGRTEPLQPSKAVGASASSGRWRRLEITCAASARTLLSSSPNVIESAPAVTATRSGSRRACSLRAVQTMRVPDDIDR</sequence>
<proteinExistence type="predicted"/>
<gene>
    <name evidence="2" type="ORF">UFOPK2806_02648</name>
</gene>
<evidence type="ECO:0000256" key="1">
    <source>
        <dbReference type="SAM" id="MobiDB-lite"/>
    </source>
</evidence>